<dbReference type="InterPro" id="IPR045993">
    <property type="entry name" value="DUF5949"/>
</dbReference>
<gene>
    <name evidence="1" type="ORF">AN217_23915</name>
</gene>
<comment type="caution">
    <text evidence="1">The sequence shown here is derived from an EMBL/GenBank/DDBJ whole genome shotgun (WGS) entry which is preliminary data.</text>
</comment>
<dbReference type="Proteomes" id="UP000175829">
    <property type="component" value="Unassembled WGS sequence"/>
</dbReference>
<dbReference type="AlphaFoldDB" id="A0A1E7K8Y3"/>
<sequence length="164" mass="17556">MTSPHAAPGGIQQQQFGTLTVIGWAGEYEDGRDMAFLLAYSLGDGADGPQAASRAMRQLAQEVGLPVGEVVDAAENRNFPVTLLVEGGQAVLRMPKLTAQYVAPPQWLAAAQERGLVYFMLASTPWPQARPGLEIGEQALREFVSEEMMSTAAHCMLPVRGLAS</sequence>
<dbReference type="PATRIC" id="fig|943816.4.peg.4345"/>
<accession>A0A1E7K8Y3</accession>
<dbReference type="Pfam" id="PF19374">
    <property type="entry name" value="DUF5949"/>
    <property type="match status" value="1"/>
</dbReference>
<proteinExistence type="predicted"/>
<dbReference type="RefSeq" id="WP_019354578.1">
    <property type="nucleotide sequence ID" value="NZ_LJGV01000022.1"/>
</dbReference>
<protein>
    <submittedName>
        <fullName evidence="1">Uncharacterized protein</fullName>
    </submittedName>
</protein>
<organism evidence="1 2">
    <name type="scientific">Streptomyces qinglanensis</name>
    <dbReference type="NCBI Taxonomy" id="943816"/>
    <lineage>
        <taxon>Bacteria</taxon>
        <taxon>Bacillati</taxon>
        <taxon>Actinomycetota</taxon>
        <taxon>Actinomycetes</taxon>
        <taxon>Kitasatosporales</taxon>
        <taxon>Streptomycetaceae</taxon>
        <taxon>Streptomyces</taxon>
    </lineage>
</organism>
<reference evidence="1 2" key="1">
    <citation type="journal article" date="2016" name="Front. Microbiol.">
        <title>Comparative Genomics Analysis of Streptomyces Species Reveals Their Adaptation to the Marine Environment and Their Diversity at the Genomic Level.</title>
        <authorList>
            <person name="Tian X."/>
            <person name="Zhang Z."/>
            <person name="Yang T."/>
            <person name="Chen M."/>
            <person name="Li J."/>
            <person name="Chen F."/>
            <person name="Yang J."/>
            <person name="Li W."/>
            <person name="Zhang B."/>
            <person name="Zhang Z."/>
            <person name="Wu J."/>
            <person name="Zhang C."/>
            <person name="Long L."/>
            <person name="Xiao J."/>
        </authorList>
    </citation>
    <scope>NUCLEOTIDE SEQUENCE [LARGE SCALE GENOMIC DNA]</scope>
    <source>
        <strain evidence="1 2">SCSIO M10379</strain>
    </source>
</reference>
<evidence type="ECO:0000313" key="1">
    <source>
        <dbReference type="EMBL" id="OEV00346.1"/>
    </source>
</evidence>
<evidence type="ECO:0000313" key="2">
    <source>
        <dbReference type="Proteomes" id="UP000175829"/>
    </source>
</evidence>
<dbReference type="EMBL" id="LJGV01000022">
    <property type="protein sequence ID" value="OEV00346.1"/>
    <property type="molecule type" value="Genomic_DNA"/>
</dbReference>
<name>A0A1E7K8Y3_9ACTN</name>